<evidence type="ECO:0000256" key="6">
    <source>
        <dbReference type="ARBA" id="ARBA00023136"/>
    </source>
</evidence>
<feature type="transmembrane region" description="Helical" evidence="7">
    <location>
        <begin position="150"/>
        <end position="169"/>
    </location>
</feature>
<sequence>MSTLWIHLELFLVVAIWAGTFVSTKMVLAEMTPVLSALFRYLIASAILCIIDYKNPERVAKKDYPLIVFLSVTGVTFYYLLQHYGIKYTNATNAAILVSLSPVFIGLIFWTLLGERLKGITVIGLALSFTGCFLVITNGNLASMQINEQFWGNVLILLTAVSWALYSVFGKRLLKFYSARTIIKYTTVIGTLLLFPFSWGEIQSVGSFSLSWVGWANLFYLGGLASVYGYLAWYRGLAKLPAVTVGSYLYFRPFLTGILAAVILKDRVGPALILGGALILFGTYLTAREDRPARDHQDVISG</sequence>
<proteinExistence type="inferred from homology"/>
<evidence type="ECO:0000259" key="8">
    <source>
        <dbReference type="Pfam" id="PF00892"/>
    </source>
</evidence>
<keyword evidence="4 7" id="KW-0812">Transmembrane</keyword>
<evidence type="ECO:0000256" key="2">
    <source>
        <dbReference type="ARBA" id="ARBA00007362"/>
    </source>
</evidence>
<dbReference type="RefSeq" id="WP_148135847.1">
    <property type="nucleotide sequence ID" value="NZ_CP017634.1"/>
</dbReference>
<feature type="transmembrane region" description="Helical" evidence="7">
    <location>
        <begin position="120"/>
        <end position="138"/>
    </location>
</feature>
<dbReference type="AlphaFoldDB" id="A0A3G1KVZ1"/>
<feature type="transmembrane region" description="Helical" evidence="7">
    <location>
        <begin position="181"/>
        <end position="200"/>
    </location>
</feature>
<comment type="subcellular location">
    <subcellularLocation>
        <location evidence="1">Cell membrane</location>
        <topology evidence="1">Multi-pass membrane protein</topology>
    </subcellularLocation>
</comment>
<feature type="domain" description="EamA" evidence="8">
    <location>
        <begin position="7"/>
        <end position="136"/>
    </location>
</feature>
<keyword evidence="10" id="KW-1185">Reference proteome</keyword>
<dbReference type="InterPro" id="IPR037185">
    <property type="entry name" value="EmrE-like"/>
</dbReference>
<keyword evidence="3" id="KW-1003">Cell membrane</keyword>
<dbReference type="OrthoDB" id="9799821at2"/>
<feature type="transmembrane region" description="Helical" evidence="7">
    <location>
        <begin position="212"/>
        <end position="233"/>
    </location>
</feature>
<dbReference type="GO" id="GO:0005886">
    <property type="term" value="C:plasma membrane"/>
    <property type="evidence" value="ECO:0007669"/>
    <property type="project" value="UniProtKB-SubCell"/>
</dbReference>
<dbReference type="InterPro" id="IPR050638">
    <property type="entry name" value="AA-Vitamin_Transporters"/>
</dbReference>
<evidence type="ECO:0000256" key="3">
    <source>
        <dbReference type="ARBA" id="ARBA00022475"/>
    </source>
</evidence>
<feature type="domain" description="EamA" evidence="8">
    <location>
        <begin position="151"/>
        <end position="286"/>
    </location>
</feature>
<name>A0A3G1KVZ1_FORW1</name>
<dbReference type="KEGG" id="fwa:DCMF_18825"/>
<feature type="transmembrane region" description="Helical" evidence="7">
    <location>
        <begin position="93"/>
        <end position="113"/>
    </location>
</feature>
<organism evidence="9 10">
    <name type="scientific">Formimonas warabiya</name>
    <dbReference type="NCBI Taxonomy" id="1761012"/>
    <lineage>
        <taxon>Bacteria</taxon>
        <taxon>Bacillati</taxon>
        <taxon>Bacillota</taxon>
        <taxon>Clostridia</taxon>
        <taxon>Eubacteriales</taxon>
        <taxon>Peptococcaceae</taxon>
        <taxon>Candidatus Formimonas</taxon>
    </lineage>
</organism>
<keyword evidence="5 7" id="KW-1133">Transmembrane helix</keyword>
<reference evidence="9 10" key="1">
    <citation type="submission" date="2016-10" db="EMBL/GenBank/DDBJ databases">
        <title>Complete Genome Sequence of Peptococcaceae strain DCMF.</title>
        <authorList>
            <person name="Edwards R.J."/>
            <person name="Holland S.I."/>
            <person name="Deshpande N.P."/>
            <person name="Wong Y.K."/>
            <person name="Ertan H."/>
            <person name="Manefield M."/>
            <person name="Russell T.L."/>
            <person name="Lee M.J."/>
        </authorList>
    </citation>
    <scope>NUCLEOTIDE SEQUENCE [LARGE SCALE GENOMIC DNA]</scope>
    <source>
        <strain evidence="9 10">DCMF</strain>
    </source>
</reference>
<evidence type="ECO:0000313" key="9">
    <source>
        <dbReference type="EMBL" id="ATW26529.1"/>
    </source>
</evidence>
<dbReference type="PANTHER" id="PTHR32322">
    <property type="entry name" value="INNER MEMBRANE TRANSPORTER"/>
    <property type="match status" value="1"/>
</dbReference>
<evidence type="ECO:0000256" key="5">
    <source>
        <dbReference type="ARBA" id="ARBA00022989"/>
    </source>
</evidence>
<dbReference type="InterPro" id="IPR000620">
    <property type="entry name" value="EamA_dom"/>
</dbReference>
<feature type="transmembrane region" description="Helical" evidence="7">
    <location>
        <begin position="245"/>
        <end position="264"/>
    </location>
</feature>
<feature type="transmembrane region" description="Helical" evidence="7">
    <location>
        <begin position="63"/>
        <end position="81"/>
    </location>
</feature>
<feature type="transmembrane region" description="Helical" evidence="7">
    <location>
        <begin position="270"/>
        <end position="287"/>
    </location>
</feature>
<keyword evidence="6 7" id="KW-0472">Membrane</keyword>
<evidence type="ECO:0000313" key="10">
    <source>
        <dbReference type="Proteomes" id="UP000323521"/>
    </source>
</evidence>
<dbReference type="PANTHER" id="PTHR32322:SF18">
    <property type="entry name" value="S-ADENOSYLMETHIONINE_S-ADENOSYLHOMOCYSTEINE TRANSPORTER"/>
    <property type="match status" value="1"/>
</dbReference>
<evidence type="ECO:0000256" key="7">
    <source>
        <dbReference type="SAM" id="Phobius"/>
    </source>
</evidence>
<dbReference type="Proteomes" id="UP000323521">
    <property type="component" value="Chromosome"/>
</dbReference>
<evidence type="ECO:0000256" key="4">
    <source>
        <dbReference type="ARBA" id="ARBA00022692"/>
    </source>
</evidence>
<gene>
    <name evidence="9" type="ORF">DCMF_18825</name>
</gene>
<protein>
    <recommendedName>
        <fullName evidence="8">EamA domain-containing protein</fullName>
    </recommendedName>
</protein>
<feature type="transmembrane region" description="Helical" evidence="7">
    <location>
        <begin position="34"/>
        <end position="51"/>
    </location>
</feature>
<dbReference type="Pfam" id="PF00892">
    <property type="entry name" value="EamA"/>
    <property type="match status" value="2"/>
</dbReference>
<dbReference type="SUPFAM" id="SSF103481">
    <property type="entry name" value="Multidrug resistance efflux transporter EmrE"/>
    <property type="match status" value="2"/>
</dbReference>
<accession>A0A3G1KVZ1</accession>
<evidence type="ECO:0000256" key="1">
    <source>
        <dbReference type="ARBA" id="ARBA00004651"/>
    </source>
</evidence>
<dbReference type="EMBL" id="CP017634">
    <property type="protein sequence ID" value="ATW26529.1"/>
    <property type="molecule type" value="Genomic_DNA"/>
</dbReference>
<comment type="similarity">
    <text evidence="2">Belongs to the EamA transporter family.</text>
</comment>